<sequence>MTHPLRLSHTLSLDGARAFMEACLDPASDPGAVGQALLDLNGRPFRGTELTAFAQVLRGHAVAFPAARPSLDTCGTGGDARQGVHTANLSTLSALALAHLGVDVVKHGSRSASSLCGSADLLEALGLDLARPLPLLEADLDRNHFVFLFAPRFHPVLARMVPIRRALGVPTVFNMLGPLLNPARPAYQVLGVAREEWVLPVAEALAALGLERALVVHGTTASGAGMDEASLEGATLLQPVREGRLLPALRFTPEEAGVRGGLEPAAAGSLEACVDLARGLAGGLGHPDYSRRVAEEVALQAALGLALVRDRDLAWLGALVAEVRASLEEGLPLPSLLSLAA</sequence>
<reference evidence="5" key="1">
    <citation type="journal article" date="2023" name="Int. J. Syst. Evol. Microbiol.">
        <title>Mesoterricola silvestris gen. nov., sp. nov., Mesoterricola sediminis sp. nov., Geothrix oryzae sp. nov., Geothrix edaphica sp. nov., Geothrix rubra sp. nov., and Geothrix limicola sp. nov., six novel members of Acidobacteriota isolated from soils.</title>
        <authorList>
            <person name="Itoh H."/>
            <person name="Sugisawa Y."/>
            <person name="Mise K."/>
            <person name="Xu Z."/>
            <person name="Kuniyasu M."/>
            <person name="Ushijima N."/>
            <person name="Kawano K."/>
            <person name="Kobayashi E."/>
            <person name="Shiratori Y."/>
            <person name="Masuda Y."/>
            <person name="Senoo K."/>
        </authorList>
    </citation>
    <scope>NUCLEOTIDE SEQUENCE [LARGE SCALE GENOMIC DNA]</scope>
    <source>
        <strain evidence="5">W79</strain>
    </source>
</reference>
<accession>A0AA48GSR3</accession>
<dbReference type="InterPro" id="IPR035902">
    <property type="entry name" value="Nuc_phospho_transferase"/>
</dbReference>
<evidence type="ECO:0000256" key="1">
    <source>
        <dbReference type="ARBA" id="ARBA00022676"/>
    </source>
</evidence>
<evidence type="ECO:0000259" key="3">
    <source>
        <dbReference type="Pfam" id="PF00591"/>
    </source>
</evidence>
<dbReference type="KEGG" id="msil:METEAL_24960"/>
<name>A0AA48GSR3_9BACT</name>
<evidence type="ECO:0000256" key="2">
    <source>
        <dbReference type="ARBA" id="ARBA00022679"/>
    </source>
</evidence>
<dbReference type="GO" id="GO:0000162">
    <property type="term" value="P:L-tryptophan biosynthetic process"/>
    <property type="evidence" value="ECO:0007669"/>
    <property type="project" value="InterPro"/>
</dbReference>
<proteinExistence type="predicted"/>
<dbReference type="EMBL" id="AP027080">
    <property type="protein sequence ID" value="BDU73322.1"/>
    <property type="molecule type" value="Genomic_DNA"/>
</dbReference>
<keyword evidence="2" id="KW-0808">Transferase</keyword>
<dbReference type="Pfam" id="PF00591">
    <property type="entry name" value="Glycos_transf_3"/>
    <property type="match status" value="1"/>
</dbReference>
<dbReference type="NCBIfam" id="TIGR01245">
    <property type="entry name" value="trpD"/>
    <property type="match status" value="1"/>
</dbReference>
<organism evidence="4 5">
    <name type="scientific">Mesoterricola silvestris</name>
    <dbReference type="NCBI Taxonomy" id="2927979"/>
    <lineage>
        <taxon>Bacteria</taxon>
        <taxon>Pseudomonadati</taxon>
        <taxon>Acidobacteriota</taxon>
        <taxon>Holophagae</taxon>
        <taxon>Holophagales</taxon>
        <taxon>Holophagaceae</taxon>
        <taxon>Mesoterricola</taxon>
    </lineage>
</organism>
<evidence type="ECO:0000313" key="4">
    <source>
        <dbReference type="EMBL" id="BDU73322.1"/>
    </source>
</evidence>
<feature type="domain" description="Glycosyl transferase family 3" evidence="3">
    <location>
        <begin position="70"/>
        <end position="311"/>
    </location>
</feature>
<dbReference type="AlphaFoldDB" id="A0AA48GSR3"/>
<keyword evidence="5" id="KW-1185">Reference proteome</keyword>
<dbReference type="SUPFAM" id="SSF52418">
    <property type="entry name" value="Nucleoside phosphorylase/phosphoribosyltransferase catalytic domain"/>
    <property type="match status" value="1"/>
</dbReference>
<dbReference type="GO" id="GO:0005829">
    <property type="term" value="C:cytosol"/>
    <property type="evidence" value="ECO:0007669"/>
    <property type="project" value="TreeGrafter"/>
</dbReference>
<dbReference type="InterPro" id="IPR005940">
    <property type="entry name" value="Anthranilate_Pribosyl_Tfrase"/>
</dbReference>
<dbReference type="RefSeq" id="WP_316411974.1">
    <property type="nucleotide sequence ID" value="NZ_AP027080.1"/>
</dbReference>
<dbReference type="PANTHER" id="PTHR43285:SF2">
    <property type="entry name" value="ANTHRANILATE PHOSPHORIBOSYLTRANSFERASE"/>
    <property type="match status" value="1"/>
</dbReference>
<gene>
    <name evidence="4" type="primary">trpD</name>
    <name evidence="4" type="ORF">METEAL_24960</name>
</gene>
<dbReference type="PANTHER" id="PTHR43285">
    <property type="entry name" value="ANTHRANILATE PHOSPHORIBOSYLTRANSFERASE"/>
    <property type="match status" value="1"/>
</dbReference>
<keyword evidence="1 4" id="KW-0328">Glycosyltransferase</keyword>
<dbReference type="InterPro" id="IPR000312">
    <property type="entry name" value="Glycosyl_Trfase_fam3"/>
</dbReference>
<dbReference type="Gene3D" id="3.40.1030.10">
    <property type="entry name" value="Nucleoside phosphorylase/phosphoribosyltransferase catalytic domain"/>
    <property type="match status" value="1"/>
</dbReference>
<evidence type="ECO:0000313" key="5">
    <source>
        <dbReference type="Proteomes" id="UP001238179"/>
    </source>
</evidence>
<dbReference type="Gene3D" id="1.20.970.10">
    <property type="entry name" value="Transferase, Pyrimidine Nucleoside Phosphorylase, Chain C"/>
    <property type="match status" value="1"/>
</dbReference>
<dbReference type="GO" id="GO:0004048">
    <property type="term" value="F:anthranilate phosphoribosyltransferase activity"/>
    <property type="evidence" value="ECO:0007669"/>
    <property type="project" value="InterPro"/>
</dbReference>
<protein>
    <submittedName>
        <fullName evidence="4">Anthranilate phosphoribosyltransferase</fullName>
    </submittedName>
</protein>
<dbReference type="Proteomes" id="UP001238179">
    <property type="component" value="Chromosome"/>
</dbReference>